<feature type="transmembrane region" description="Helical" evidence="5">
    <location>
        <begin position="433"/>
        <end position="454"/>
    </location>
</feature>
<comment type="caution">
    <text evidence="7">The sequence shown here is derived from an EMBL/GenBank/DDBJ whole genome shotgun (WGS) entry which is preliminary data.</text>
</comment>
<keyword evidence="2 5" id="KW-0812">Transmembrane</keyword>
<dbReference type="PANTHER" id="PTHR21662">
    <property type="entry name" value="RECEPTOR PROTEIN-TYROSINE KINASE"/>
    <property type="match status" value="1"/>
</dbReference>
<dbReference type="InterPro" id="IPR036941">
    <property type="entry name" value="Rcpt_L-dom_sf"/>
</dbReference>
<dbReference type="SUPFAM" id="SSF52058">
    <property type="entry name" value="L domain-like"/>
    <property type="match status" value="1"/>
</dbReference>
<gene>
    <name evidence="7" type="ORF">GCK72_006775</name>
</gene>
<feature type="domain" description="G-protein coupled receptors family 1 profile" evidence="6">
    <location>
        <begin position="283"/>
        <end position="458"/>
    </location>
</feature>
<evidence type="ECO:0000256" key="4">
    <source>
        <dbReference type="ARBA" id="ARBA00023136"/>
    </source>
</evidence>
<dbReference type="GO" id="GO:0008528">
    <property type="term" value="F:G protein-coupled peptide receptor activity"/>
    <property type="evidence" value="ECO:0007669"/>
    <property type="project" value="InterPro"/>
</dbReference>
<accession>A0A6A5HJN6</accession>
<proteinExistence type="predicted"/>
<dbReference type="GO" id="GO:0016020">
    <property type="term" value="C:membrane"/>
    <property type="evidence" value="ECO:0007669"/>
    <property type="project" value="UniProtKB-SubCell"/>
</dbReference>
<dbReference type="PANTHER" id="PTHR21662:SF6">
    <property type="entry name" value="RECEPTOR L-DOMAIN DOMAIN-CONTAINING PROTEIN"/>
    <property type="match status" value="1"/>
</dbReference>
<reference evidence="7 8" key="1">
    <citation type="submission" date="2019-12" db="EMBL/GenBank/DDBJ databases">
        <title>Chromosome-level assembly of the Caenorhabditis remanei genome.</title>
        <authorList>
            <person name="Teterina A.A."/>
            <person name="Willis J.H."/>
            <person name="Phillips P.C."/>
        </authorList>
    </citation>
    <scope>NUCLEOTIDE SEQUENCE [LARGE SCALE GENOMIC DNA]</scope>
    <source>
        <strain evidence="7 8">PX506</strain>
        <tissue evidence="7">Whole organism</tissue>
    </source>
</reference>
<dbReference type="GeneID" id="9804258"/>
<dbReference type="Pfam" id="PF01030">
    <property type="entry name" value="Recep_L_domain"/>
    <property type="match status" value="1"/>
</dbReference>
<dbReference type="EMBL" id="WUAV01000002">
    <property type="protein sequence ID" value="KAF1766817.1"/>
    <property type="molecule type" value="Genomic_DNA"/>
</dbReference>
<evidence type="ECO:0000256" key="2">
    <source>
        <dbReference type="ARBA" id="ARBA00022692"/>
    </source>
</evidence>
<dbReference type="RefSeq" id="XP_053589978.1">
    <property type="nucleotide sequence ID" value="XM_053725784.1"/>
</dbReference>
<dbReference type="Pfam" id="PF10324">
    <property type="entry name" value="7TM_GPCR_Srw"/>
    <property type="match status" value="1"/>
</dbReference>
<keyword evidence="4 5" id="KW-0472">Membrane</keyword>
<dbReference type="Proteomes" id="UP000483820">
    <property type="component" value="Chromosome II"/>
</dbReference>
<comment type="subcellular location">
    <subcellularLocation>
        <location evidence="1">Membrane</location>
    </subcellularLocation>
</comment>
<dbReference type="KEGG" id="crq:GCK72_006775"/>
<protein>
    <recommendedName>
        <fullName evidence="6">G-protein coupled receptors family 1 profile domain-containing protein</fullName>
    </recommendedName>
</protein>
<dbReference type="Gene3D" id="1.20.1070.10">
    <property type="entry name" value="Rhodopsin 7-helix transmembrane proteins"/>
    <property type="match status" value="1"/>
</dbReference>
<evidence type="ECO:0000256" key="1">
    <source>
        <dbReference type="ARBA" id="ARBA00004370"/>
    </source>
</evidence>
<dbReference type="AlphaFoldDB" id="A0A6A5HJN6"/>
<dbReference type="SUPFAM" id="SSF81321">
    <property type="entry name" value="Family A G protein-coupled receptor-like"/>
    <property type="match status" value="1"/>
</dbReference>
<evidence type="ECO:0000313" key="8">
    <source>
        <dbReference type="Proteomes" id="UP000483820"/>
    </source>
</evidence>
<dbReference type="InterPro" id="IPR053079">
    <property type="entry name" value="SPS2_domain"/>
</dbReference>
<name>A0A6A5HJN6_CAERE</name>
<feature type="transmembrane region" description="Helical" evidence="5">
    <location>
        <begin position="314"/>
        <end position="334"/>
    </location>
</feature>
<dbReference type="InterPro" id="IPR017452">
    <property type="entry name" value="GPCR_Rhodpsn_7TM"/>
</dbReference>
<evidence type="ECO:0000313" key="7">
    <source>
        <dbReference type="EMBL" id="KAF1766817.1"/>
    </source>
</evidence>
<evidence type="ECO:0000256" key="5">
    <source>
        <dbReference type="SAM" id="Phobius"/>
    </source>
</evidence>
<dbReference type="InterPro" id="IPR000494">
    <property type="entry name" value="Rcpt_L-dom"/>
</dbReference>
<dbReference type="PROSITE" id="PS50262">
    <property type="entry name" value="G_PROTEIN_RECEP_F1_2"/>
    <property type="match status" value="1"/>
</dbReference>
<feature type="transmembrane region" description="Helical" evidence="5">
    <location>
        <begin position="391"/>
        <end position="412"/>
    </location>
</feature>
<sequence length="515" mass="58264">MENFQNCTILNGELNLSYIDTDTQLTSLSLVSLSLYDVLDGPFIMNLENLHSEFCLTFEEVQFFLENYVSFNKIHAKFCPGAESIMIDDMERRVCQFKNMKTLAKSCIFIYGTVVIDSGDEEYVYKLESLETIFGSIVIKNTKLVNLNFLEKLRFIASLEDGYVMEILSNHNMTTASFPDLGNIISRGNRYVVLNDNPLLITDDCMIFPITYQTNVAFIGNNCENSIANGHKSATIYFSVFIGIFVDFTGYFGEYDCRMPSSYSDIIVALIAGMFHDCCRRLSTWLAVLMALVRLLIIKNPLKSNMGFLSTPSFAIKTISVVFMFCFMITLLVFGQYELSDFGTYEIHFCEYLPSNYSVPYDWRLSTNLMFDDIRPKLEQTILFVDGTSKIIPAVILPILSILLIRCIQKAVKSRKSLSKGRTESETEKSIKMVALMTVFSMIAEGPTGIVYAITSFFEGFMHVSDSRERLDEILVNLANNIKRKIILFEVVQAPGGNSAFSTNPRVTHSNAVVD</sequence>
<dbReference type="InterPro" id="IPR019427">
    <property type="entry name" value="7TM_GPCR_serpentine_rcpt_Srw"/>
</dbReference>
<dbReference type="CTD" id="9804258"/>
<evidence type="ECO:0000256" key="3">
    <source>
        <dbReference type="ARBA" id="ARBA00022989"/>
    </source>
</evidence>
<feature type="transmembrane region" description="Helical" evidence="5">
    <location>
        <begin position="282"/>
        <end position="302"/>
    </location>
</feature>
<evidence type="ECO:0000259" key="6">
    <source>
        <dbReference type="PROSITE" id="PS50262"/>
    </source>
</evidence>
<organism evidence="7 8">
    <name type="scientific">Caenorhabditis remanei</name>
    <name type="common">Caenorhabditis vulgaris</name>
    <dbReference type="NCBI Taxonomy" id="31234"/>
    <lineage>
        <taxon>Eukaryota</taxon>
        <taxon>Metazoa</taxon>
        <taxon>Ecdysozoa</taxon>
        <taxon>Nematoda</taxon>
        <taxon>Chromadorea</taxon>
        <taxon>Rhabditida</taxon>
        <taxon>Rhabditina</taxon>
        <taxon>Rhabditomorpha</taxon>
        <taxon>Rhabditoidea</taxon>
        <taxon>Rhabditidae</taxon>
        <taxon>Peloderinae</taxon>
        <taxon>Caenorhabditis</taxon>
    </lineage>
</organism>
<dbReference type="Gene3D" id="3.80.20.20">
    <property type="entry name" value="Receptor L-domain"/>
    <property type="match status" value="1"/>
</dbReference>
<keyword evidence="3 5" id="KW-1133">Transmembrane helix</keyword>